<dbReference type="AlphaFoldDB" id="A0A7W6RF39"/>
<evidence type="ECO:0000256" key="1">
    <source>
        <dbReference type="SAM" id="MobiDB-lite"/>
    </source>
</evidence>
<dbReference type="Pfam" id="PF06761">
    <property type="entry name" value="IcmF-related"/>
    <property type="match status" value="1"/>
</dbReference>
<organism evidence="5 6">
    <name type="scientific">Roseospira visakhapatnamensis</name>
    <dbReference type="NCBI Taxonomy" id="390880"/>
    <lineage>
        <taxon>Bacteria</taxon>
        <taxon>Pseudomonadati</taxon>
        <taxon>Pseudomonadota</taxon>
        <taxon>Alphaproteobacteria</taxon>
        <taxon>Rhodospirillales</taxon>
        <taxon>Rhodospirillaceae</taxon>
        <taxon>Roseospira</taxon>
    </lineage>
</organism>
<feature type="transmembrane region" description="Helical" evidence="2">
    <location>
        <begin position="418"/>
        <end position="439"/>
    </location>
</feature>
<evidence type="ECO:0000313" key="5">
    <source>
        <dbReference type="EMBL" id="MBB4266864.1"/>
    </source>
</evidence>
<keyword evidence="6" id="KW-1185">Reference proteome</keyword>
<accession>A0A7W6RF39</accession>
<dbReference type="EMBL" id="JACIGK010000018">
    <property type="protein sequence ID" value="MBB4266864.1"/>
    <property type="molecule type" value="Genomic_DNA"/>
</dbReference>
<dbReference type="Pfam" id="PF14331">
    <property type="entry name" value="IcmF-related_N"/>
    <property type="match status" value="1"/>
</dbReference>
<dbReference type="InterPro" id="IPR009612">
    <property type="entry name" value="IcmF-rel"/>
</dbReference>
<gene>
    <name evidence="5" type="ORF">GGD89_002500</name>
</gene>
<dbReference type="InterPro" id="IPR053156">
    <property type="entry name" value="T6SS_TssM-like"/>
</dbReference>
<reference evidence="5 6" key="1">
    <citation type="submission" date="2020-08" db="EMBL/GenBank/DDBJ databases">
        <title>Genome sequencing of Purple Non-Sulfur Bacteria from various extreme environments.</title>
        <authorList>
            <person name="Mayer M."/>
        </authorList>
    </citation>
    <scope>NUCLEOTIDE SEQUENCE [LARGE SCALE GENOMIC DNA]</scope>
    <source>
        <strain evidence="5 6">JA131</strain>
    </source>
</reference>
<dbReference type="PANTHER" id="PTHR36153">
    <property type="entry name" value="INNER MEMBRANE PROTEIN-RELATED"/>
    <property type="match status" value="1"/>
</dbReference>
<feature type="domain" description="IcmF-related" evidence="3">
    <location>
        <begin position="509"/>
        <end position="655"/>
    </location>
</feature>
<dbReference type="InterPro" id="IPR025743">
    <property type="entry name" value="TssM1_N"/>
</dbReference>
<feature type="domain" description="Type VI secretion system component TssM1 N-terminal" evidence="4">
    <location>
        <begin position="192"/>
        <end position="455"/>
    </location>
</feature>
<feature type="region of interest" description="Disordered" evidence="1">
    <location>
        <begin position="1"/>
        <end position="75"/>
    </location>
</feature>
<comment type="caution">
    <text evidence="5">The sequence shown here is derived from an EMBL/GenBank/DDBJ whole genome shotgun (WGS) entry which is preliminary data.</text>
</comment>
<feature type="transmembrane region" description="Helical" evidence="2">
    <location>
        <begin position="451"/>
        <end position="468"/>
    </location>
</feature>
<name>A0A7W6RF39_9PROT</name>
<keyword evidence="2" id="KW-1133">Transmembrane helix</keyword>
<evidence type="ECO:0000259" key="3">
    <source>
        <dbReference type="Pfam" id="PF06761"/>
    </source>
</evidence>
<keyword evidence="2" id="KW-0472">Membrane</keyword>
<evidence type="ECO:0000313" key="6">
    <source>
        <dbReference type="Proteomes" id="UP000554286"/>
    </source>
</evidence>
<evidence type="ECO:0000256" key="2">
    <source>
        <dbReference type="SAM" id="Phobius"/>
    </source>
</evidence>
<proteinExistence type="predicted"/>
<keyword evidence="2" id="KW-0812">Transmembrane</keyword>
<dbReference type="PANTHER" id="PTHR36153:SF1">
    <property type="entry name" value="TYPE VI SECRETION SYSTEM COMPONENT TSSM1"/>
    <property type="match status" value="1"/>
</dbReference>
<evidence type="ECO:0000259" key="4">
    <source>
        <dbReference type="Pfam" id="PF14331"/>
    </source>
</evidence>
<protein>
    <submittedName>
        <fullName evidence="5">Type VI protein secretion system component VasK</fullName>
    </submittedName>
</protein>
<dbReference type="Proteomes" id="UP000554286">
    <property type="component" value="Unassembled WGS sequence"/>
</dbReference>
<sequence>MGLSTGSAPDDRRRRRPPHPSGQPGTEPAAAADPGLRASPEDRPGPDRSPPPGRTARVQPRVVDGPALDPADTPMRARGRLVSWLRRDLARAHQLLRRSTTTGGRGSPYRLPWILVMGPPAAGKTRAVARAGLAYPDEDLRGGRQDAAGRTLGACVWLGDRAVLVDTGGALATDPAEAEDPDAPDRQARAGARLWRALVQRVRDERPALPLNAVILAVPLPWLAASTRERREAAARLLRQRLETVYQVTGQRLPIHVWLTQADRLAGFHASFETLGGQERDQVWGFSLPLAGPGREETALVAVPAGLDGLVRRLNARLLERLHQDPGMRQGAAIWAFPVQVASLRGPLSHMMEALFRGGGWQESLLPRSVHLVSGGVGGAAVDRLGPLLARRFSLDAPSMEAGADPAVDRVHDPERGWFLARALGGVILGEAGLVAGSAGRRRTRVMRNRLAMLAGLLVMGLGVALWGKSLLGNHALLDRAEADATTLREQIHGLAISGVSDTDFAAILPPLDMLREMPLGPARGGGPSSWTLTLGLYQGHAVHEAAGTTYDRALLRLLGPRLLLALERQLAAPGDPADAGRRVAMTAYLMLGDRRAFDGEVVWRWLESLATRALPGASAEAEAKRRALLRHAAAFLALGPPPMVLTPALEDRARLILGPGGVR</sequence>